<dbReference type="Proteomes" id="UP000008792">
    <property type="component" value="Unassembled WGS sequence"/>
</dbReference>
<sequence length="230" mass="24809">MLSSEVYTNTTTATATAVATATSMASTACAASSSTMNAFSTLHVVRTKKRRKRRKRAGHATGCGQSNGGGNGVSSSSNPAKAIVGCGRKCKAQYFQHDNREYIAKYESFHITAQATTAAALNYAAVAKKFKPVLASGAKKNRRTAMSRKTLNDCACVCQNTQMTQCPQEVRTADDSQRERQRRERERIKSDSTRNLKGQALPALLELLKHSSSTWLETLLLGAGKAAVAR</sequence>
<feature type="compositionally biased region" description="Basic and acidic residues" evidence="1">
    <location>
        <begin position="171"/>
        <end position="193"/>
    </location>
</feature>
<accession>A0A0Q9WUX6</accession>
<feature type="region of interest" description="Disordered" evidence="1">
    <location>
        <begin position="169"/>
        <end position="193"/>
    </location>
</feature>
<evidence type="ECO:0000313" key="2">
    <source>
        <dbReference type="EMBL" id="KRF83989.1"/>
    </source>
</evidence>
<dbReference type="AlphaFoldDB" id="A0A0Q9WUX6"/>
<gene>
    <name evidence="2" type="primary">Dvir\GJ26972</name>
    <name evidence="2" type="ORF">Dvir_GJ26972</name>
</gene>
<reference evidence="2 3" key="1">
    <citation type="journal article" date="2007" name="Nature">
        <title>Evolution of genes and genomes on the Drosophila phylogeny.</title>
        <authorList>
            <consortium name="Drosophila 12 Genomes Consortium"/>
            <person name="Clark A.G."/>
            <person name="Eisen M.B."/>
            <person name="Smith D.R."/>
            <person name="Bergman C.M."/>
            <person name="Oliver B."/>
            <person name="Markow T.A."/>
            <person name="Kaufman T.C."/>
            <person name="Kellis M."/>
            <person name="Gelbart W."/>
            <person name="Iyer V.N."/>
            <person name="Pollard D.A."/>
            <person name="Sackton T.B."/>
            <person name="Larracuente A.M."/>
            <person name="Singh N.D."/>
            <person name="Abad J.P."/>
            <person name="Abt D.N."/>
            <person name="Adryan B."/>
            <person name="Aguade M."/>
            <person name="Akashi H."/>
            <person name="Anderson W.W."/>
            <person name="Aquadro C.F."/>
            <person name="Ardell D.H."/>
            <person name="Arguello R."/>
            <person name="Artieri C.G."/>
            <person name="Barbash D.A."/>
            <person name="Barker D."/>
            <person name="Barsanti P."/>
            <person name="Batterham P."/>
            <person name="Batzoglou S."/>
            <person name="Begun D."/>
            <person name="Bhutkar A."/>
            <person name="Blanco E."/>
            <person name="Bosak S.A."/>
            <person name="Bradley R.K."/>
            <person name="Brand A.D."/>
            <person name="Brent M.R."/>
            <person name="Brooks A.N."/>
            <person name="Brown R.H."/>
            <person name="Butlin R.K."/>
            <person name="Caggese C."/>
            <person name="Calvi B.R."/>
            <person name="Bernardo de Carvalho A."/>
            <person name="Caspi A."/>
            <person name="Castrezana S."/>
            <person name="Celniker S.E."/>
            <person name="Chang J.L."/>
            <person name="Chapple C."/>
            <person name="Chatterji S."/>
            <person name="Chinwalla A."/>
            <person name="Civetta A."/>
            <person name="Clifton S.W."/>
            <person name="Comeron J.M."/>
            <person name="Costello J.C."/>
            <person name="Coyne J.A."/>
            <person name="Daub J."/>
            <person name="David R.G."/>
            <person name="Delcher A.L."/>
            <person name="Delehaunty K."/>
            <person name="Do C.B."/>
            <person name="Ebling H."/>
            <person name="Edwards K."/>
            <person name="Eickbush T."/>
            <person name="Evans J.D."/>
            <person name="Filipski A."/>
            <person name="Findeiss S."/>
            <person name="Freyhult E."/>
            <person name="Fulton L."/>
            <person name="Fulton R."/>
            <person name="Garcia A.C."/>
            <person name="Gardiner A."/>
            <person name="Garfield D.A."/>
            <person name="Garvin B.E."/>
            <person name="Gibson G."/>
            <person name="Gilbert D."/>
            <person name="Gnerre S."/>
            <person name="Godfrey J."/>
            <person name="Good R."/>
            <person name="Gotea V."/>
            <person name="Gravely B."/>
            <person name="Greenberg A.J."/>
            <person name="Griffiths-Jones S."/>
            <person name="Gross S."/>
            <person name="Guigo R."/>
            <person name="Gustafson E.A."/>
            <person name="Haerty W."/>
            <person name="Hahn M.W."/>
            <person name="Halligan D.L."/>
            <person name="Halpern A.L."/>
            <person name="Halter G.M."/>
            <person name="Han M.V."/>
            <person name="Heger A."/>
            <person name="Hillier L."/>
            <person name="Hinrichs A.S."/>
            <person name="Holmes I."/>
            <person name="Hoskins R.A."/>
            <person name="Hubisz M.J."/>
            <person name="Hultmark D."/>
            <person name="Huntley M.A."/>
            <person name="Jaffe D.B."/>
            <person name="Jagadeeshan S."/>
            <person name="Jeck W.R."/>
            <person name="Johnson J."/>
            <person name="Jones C.D."/>
            <person name="Jordan W.C."/>
            <person name="Karpen G.H."/>
            <person name="Kataoka E."/>
            <person name="Keightley P.D."/>
            <person name="Kheradpour P."/>
            <person name="Kirkness E.F."/>
            <person name="Koerich L.B."/>
            <person name="Kristiansen K."/>
            <person name="Kudrna D."/>
            <person name="Kulathinal R.J."/>
            <person name="Kumar S."/>
            <person name="Kwok R."/>
            <person name="Lander E."/>
            <person name="Langley C.H."/>
            <person name="Lapoint R."/>
            <person name="Lazzaro B.P."/>
            <person name="Lee S.J."/>
            <person name="Levesque L."/>
            <person name="Li R."/>
            <person name="Lin C.F."/>
            <person name="Lin M.F."/>
            <person name="Lindblad-Toh K."/>
            <person name="Llopart A."/>
            <person name="Long M."/>
            <person name="Low L."/>
            <person name="Lozovsky E."/>
            <person name="Lu J."/>
            <person name="Luo M."/>
            <person name="Machado C.A."/>
            <person name="Makalowski W."/>
            <person name="Marzo M."/>
            <person name="Matsuda M."/>
            <person name="Matzkin L."/>
            <person name="McAllister B."/>
            <person name="McBride C.S."/>
            <person name="McKernan B."/>
            <person name="McKernan K."/>
            <person name="Mendez-Lago M."/>
            <person name="Minx P."/>
            <person name="Mollenhauer M.U."/>
            <person name="Montooth K."/>
            <person name="Mount S.M."/>
            <person name="Mu X."/>
            <person name="Myers E."/>
            <person name="Negre B."/>
            <person name="Newfeld S."/>
            <person name="Nielsen R."/>
            <person name="Noor M.A."/>
            <person name="O'Grady P."/>
            <person name="Pachter L."/>
            <person name="Papaceit M."/>
            <person name="Parisi M.J."/>
            <person name="Parisi M."/>
            <person name="Parts L."/>
            <person name="Pedersen J.S."/>
            <person name="Pesole G."/>
            <person name="Phillippy A.M."/>
            <person name="Ponting C.P."/>
            <person name="Pop M."/>
            <person name="Porcelli D."/>
            <person name="Powell J.R."/>
            <person name="Prohaska S."/>
            <person name="Pruitt K."/>
            <person name="Puig M."/>
            <person name="Quesneville H."/>
            <person name="Ram K.R."/>
            <person name="Rand D."/>
            <person name="Rasmussen M.D."/>
            <person name="Reed L.K."/>
            <person name="Reenan R."/>
            <person name="Reily A."/>
            <person name="Remington K.A."/>
            <person name="Rieger T.T."/>
            <person name="Ritchie M.G."/>
            <person name="Robin C."/>
            <person name="Rogers Y.H."/>
            <person name="Rohde C."/>
            <person name="Rozas J."/>
            <person name="Rubenfield M.J."/>
            <person name="Ruiz A."/>
            <person name="Russo S."/>
            <person name="Salzberg S.L."/>
            <person name="Sanchez-Gracia A."/>
            <person name="Saranga D.J."/>
            <person name="Sato H."/>
            <person name="Schaeffer S.W."/>
            <person name="Schatz M.C."/>
            <person name="Schlenke T."/>
            <person name="Schwartz R."/>
            <person name="Segarra C."/>
            <person name="Singh R.S."/>
            <person name="Sirot L."/>
            <person name="Sirota M."/>
            <person name="Sisneros N.B."/>
            <person name="Smith C.D."/>
            <person name="Smith T.F."/>
            <person name="Spieth J."/>
            <person name="Stage D.E."/>
            <person name="Stark A."/>
            <person name="Stephan W."/>
            <person name="Strausberg R.L."/>
            <person name="Strempel S."/>
            <person name="Sturgill D."/>
            <person name="Sutton G."/>
            <person name="Sutton G.G."/>
            <person name="Tao W."/>
            <person name="Teichmann S."/>
            <person name="Tobari Y.N."/>
            <person name="Tomimura Y."/>
            <person name="Tsolas J.M."/>
            <person name="Valente V.L."/>
            <person name="Venter E."/>
            <person name="Venter J.C."/>
            <person name="Vicario S."/>
            <person name="Vieira F.G."/>
            <person name="Vilella A.J."/>
            <person name="Villasante A."/>
            <person name="Walenz B."/>
            <person name="Wang J."/>
            <person name="Wasserman M."/>
            <person name="Watts T."/>
            <person name="Wilson D."/>
            <person name="Wilson R.K."/>
            <person name="Wing R.A."/>
            <person name="Wolfner M.F."/>
            <person name="Wong A."/>
            <person name="Wong G.K."/>
            <person name="Wu C.I."/>
            <person name="Wu G."/>
            <person name="Yamamoto D."/>
            <person name="Yang H.P."/>
            <person name="Yang S.P."/>
            <person name="Yorke J.A."/>
            <person name="Yoshida K."/>
            <person name="Zdobnov E."/>
            <person name="Zhang P."/>
            <person name="Zhang Y."/>
            <person name="Zimin A.V."/>
            <person name="Baldwin J."/>
            <person name="Abdouelleil A."/>
            <person name="Abdulkadir J."/>
            <person name="Abebe A."/>
            <person name="Abera B."/>
            <person name="Abreu J."/>
            <person name="Acer S.C."/>
            <person name="Aftuck L."/>
            <person name="Alexander A."/>
            <person name="An P."/>
            <person name="Anderson E."/>
            <person name="Anderson S."/>
            <person name="Arachi H."/>
            <person name="Azer M."/>
            <person name="Bachantsang P."/>
            <person name="Barry A."/>
            <person name="Bayul T."/>
            <person name="Berlin A."/>
            <person name="Bessette D."/>
            <person name="Bloom T."/>
            <person name="Blye J."/>
            <person name="Boguslavskiy L."/>
            <person name="Bonnet C."/>
            <person name="Boukhgalter B."/>
            <person name="Bourzgui I."/>
            <person name="Brown A."/>
            <person name="Cahill P."/>
            <person name="Channer S."/>
            <person name="Cheshatsang Y."/>
            <person name="Chuda L."/>
            <person name="Citroen M."/>
            <person name="Collymore A."/>
            <person name="Cooke P."/>
            <person name="Costello M."/>
            <person name="D'Aco K."/>
            <person name="Daza R."/>
            <person name="De Haan G."/>
            <person name="DeGray S."/>
            <person name="DeMaso C."/>
            <person name="Dhargay N."/>
            <person name="Dooley K."/>
            <person name="Dooley E."/>
            <person name="Doricent M."/>
            <person name="Dorje P."/>
            <person name="Dorjee K."/>
            <person name="Dupes A."/>
            <person name="Elong R."/>
            <person name="Falk J."/>
            <person name="Farina A."/>
            <person name="Faro S."/>
            <person name="Ferguson D."/>
            <person name="Fisher S."/>
            <person name="Foley C.D."/>
            <person name="Franke A."/>
            <person name="Friedrich D."/>
            <person name="Gadbois L."/>
            <person name="Gearin G."/>
            <person name="Gearin C.R."/>
            <person name="Giannoukos G."/>
            <person name="Goode T."/>
            <person name="Graham J."/>
            <person name="Grandbois E."/>
            <person name="Grewal S."/>
            <person name="Gyaltsen K."/>
            <person name="Hafez N."/>
            <person name="Hagos B."/>
            <person name="Hall J."/>
            <person name="Henson C."/>
            <person name="Hollinger A."/>
            <person name="Honan T."/>
            <person name="Huard M.D."/>
            <person name="Hughes L."/>
            <person name="Hurhula B."/>
            <person name="Husby M.E."/>
            <person name="Kamat A."/>
            <person name="Kanga B."/>
            <person name="Kashin S."/>
            <person name="Khazanovich D."/>
            <person name="Kisner P."/>
            <person name="Lance K."/>
            <person name="Lara M."/>
            <person name="Lee W."/>
            <person name="Lennon N."/>
            <person name="Letendre F."/>
            <person name="LeVine R."/>
            <person name="Lipovsky A."/>
            <person name="Liu X."/>
            <person name="Liu J."/>
            <person name="Liu S."/>
            <person name="Lokyitsang T."/>
            <person name="Lokyitsang Y."/>
            <person name="Lubonja R."/>
            <person name="Lui A."/>
            <person name="MacDonald P."/>
            <person name="Magnisalis V."/>
            <person name="Maru K."/>
            <person name="Matthews C."/>
            <person name="McCusker W."/>
            <person name="McDonough S."/>
            <person name="Mehta T."/>
            <person name="Meldrim J."/>
            <person name="Meneus L."/>
            <person name="Mihai O."/>
            <person name="Mihalev A."/>
            <person name="Mihova T."/>
            <person name="Mittelman R."/>
            <person name="Mlenga V."/>
            <person name="Montmayeur A."/>
            <person name="Mulrain L."/>
            <person name="Navidi A."/>
            <person name="Naylor J."/>
            <person name="Negash T."/>
            <person name="Nguyen T."/>
            <person name="Nguyen N."/>
            <person name="Nicol R."/>
            <person name="Norbu C."/>
            <person name="Norbu N."/>
            <person name="Novod N."/>
            <person name="O'Neill B."/>
            <person name="Osman S."/>
            <person name="Markiewicz E."/>
            <person name="Oyono O.L."/>
            <person name="Patti C."/>
            <person name="Phunkhang P."/>
            <person name="Pierre F."/>
            <person name="Priest M."/>
            <person name="Raghuraman S."/>
            <person name="Rege F."/>
            <person name="Reyes R."/>
            <person name="Rise C."/>
            <person name="Rogov P."/>
            <person name="Ross K."/>
            <person name="Ryan E."/>
            <person name="Settipalli S."/>
            <person name="Shea T."/>
            <person name="Sherpa N."/>
            <person name="Shi L."/>
            <person name="Shih D."/>
            <person name="Sparrow T."/>
            <person name="Spaulding J."/>
            <person name="Stalker J."/>
            <person name="Stange-Thomann N."/>
            <person name="Stavropoulos S."/>
            <person name="Stone C."/>
            <person name="Strader C."/>
            <person name="Tesfaye S."/>
            <person name="Thomson T."/>
            <person name="Thoulutsang Y."/>
            <person name="Thoulutsang D."/>
            <person name="Topham K."/>
            <person name="Topping I."/>
            <person name="Tsamla T."/>
            <person name="Vassiliev H."/>
            <person name="Vo A."/>
            <person name="Wangchuk T."/>
            <person name="Wangdi T."/>
            <person name="Weiand M."/>
            <person name="Wilkinson J."/>
            <person name="Wilson A."/>
            <person name="Yadav S."/>
            <person name="Young G."/>
            <person name="Yu Q."/>
            <person name="Zembek L."/>
            <person name="Zhong D."/>
            <person name="Zimmer A."/>
            <person name="Zwirko Z."/>
            <person name="Jaffe D.B."/>
            <person name="Alvarez P."/>
            <person name="Brockman W."/>
            <person name="Butler J."/>
            <person name="Chin C."/>
            <person name="Gnerre S."/>
            <person name="Grabherr M."/>
            <person name="Kleber M."/>
            <person name="Mauceli E."/>
            <person name="MacCallum I."/>
        </authorList>
    </citation>
    <scope>NUCLEOTIDE SEQUENCE [LARGE SCALE GENOMIC DNA]</scope>
    <source>
        <strain evidence="3">Tucson 15010-1051.87</strain>
    </source>
</reference>
<evidence type="ECO:0000313" key="3">
    <source>
        <dbReference type="Proteomes" id="UP000008792"/>
    </source>
</evidence>
<keyword evidence="3" id="KW-1185">Reference proteome</keyword>
<organism evidence="2 3">
    <name type="scientific">Drosophila virilis</name>
    <name type="common">Fruit fly</name>
    <dbReference type="NCBI Taxonomy" id="7244"/>
    <lineage>
        <taxon>Eukaryota</taxon>
        <taxon>Metazoa</taxon>
        <taxon>Ecdysozoa</taxon>
        <taxon>Arthropoda</taxon>
        <taxon>Hexapoda</taxon>
        <taxon>Insecta</taxon>
        <taxon>Pterygota</taxon>
        <taxon>Neoptera</taxon>
        <taxon>Endopterygota</taxon>
        <taxon>Diptera</taxon>
        <taxon>Brachycera</taxon>
        <taxon>Muscomorpha</taxon>
        <taxon>Ephydroidea</taxon>
        <taxon>Drosophilidae</taxon>
        <taxon>Drosophila</taxon>
    </lineage>
</organism>
<protein>
    <submittedName>
        <fullName evidence="2">Uncharacterized protein</fullName>
    </submittedName>
</protein>
<evidence type="ECO:0000256" key="1">
    <source>
        <dbReference type="SAM" id="MobiDB-lite"/>
    </source>
</evidence>
<dbReference type="STRING" id="7244.A0A0Q9WUX6"/>
<dbReference type="EMBL" id="CH940647">
    <property type="protein sequence ID" value="KRF83989.1"/>
    <property type="molecule type" value="Genomic_DNA"/>
</dbReference>
<name>A0A0Q9WUX6_DROVI</name>
<feature type="region of interest" description="Disordered" evidence="1">
    <location>
        <begin position="48"/>
        <end position="76"/>
    </location>
</feature>
<dbReference type="OrthoDB" id="10267305at2759"/>
<feature type="compositionally biased region" description="Basic residues" evidence="1">
    <location>
        <begin position="48"/>
        <end position="58"/>
    </location>
</feature>
<proteinExistence type="predicted"/>
<dbReference type="InParanoid" id="A0A0Q9WUX6"/>